<evidence type="ECO:0000313" key="1">
    <source>
        <dbReference type="EMBL" id="TCD12108.1"/>
    </source>
</evidence>
<sequence length="326" mass="38211">MKTKIFIWAVFLVSGFISKLYAQDFYPGNLRSIVYTDKNNEIKINDFYVNKKGFLWLNDSTYAKKDLSELIQVTSKNTDKFLEVRVDYYLKNNNLERFINRTANRGLDKTGVDKFEKTDKEHYYKIEVKRGVLFDNRKYNLIGFTQRDEVNVAKQATNKKPENKFDYNSSYPFQNTSWYLDTKKVDIKNKYEDKSKYIISLAEDKTSDVKIEFLDDTNFKLTFGPPQKKQILTGNYKLYSHNMGSGYKGVYLSINNPPKKPKTKPGYKEAELIINYADTPKNTENYFRFWLGSFDFELKLENGNRISLTRDAYNNPPIDLAPASIN</sequence>
<accession>A0A4V2MNB3</accession>
<keyword evidence="2" id="KW-1185">Reference proteome</keyword>
<dbReference type="AlphaFoldDB" id="A0A4V2MNB3"/>
<reference evidence="1 2" key="1">
    <citation type="submission" date="2019-02" db="EMBL/GenBank/DDBJ databases">
        <title>Pedobacter sp. RP-3-11 sp. nov., isolated from Arctic soil.</title>
        <authorList>
            <person name="Dahal R.H."/>
        </authorList>
    </citation>
    <scope>NUCLEOTIDE SEQUENCE [LARGE SCALE GENOMIC DNA]</scope>
    <source>
        <strain evidence="1 2">RP-3-11</strain>
    </source>
</reference>
<protein>
    <submittedName>
        <fullName evidence="1">Uncharacterized protein</fullName>
    </submittedName>
</protein>
<dbReference type="EMBL" id="SJSN01000002">
    <property type="protein sequence ID" value="TCD12108.1"/>
    <property type="molecule type" value="Genomic_DNA"/>
</dbReference>
<dbReference type="OrthoDB" id="697727at2"/>
<organism evidence="1 2">
    <name type="scientific">Pedobacter frigidisoli</name>
    <dbReference type="NCBI Taxonomy" id="2530455"/>
    <lineage>
        <taxon>Bacteria</taxon>
        <taxon>Pseudomonadati</taxon>
        <taxon>Bacteroidota</taxon>
        <taxon>Sphingobacteriia</taxon>
        <taxon>Sphingobacteriales</taxon>
        <taxon>Sphingobacteriaceae</taxon>
        <taxon>Pedobacter</taxon>
    </lineage>
</organism>
<comment type="caution">
    <text evidence="1">The sequence shown here is derived from an EMBL/GenBank/DDBJ whole genome shotgun (WGS) entry which is preliminary data.</text>
</comment>
<proteinExistence type="predicted"/>
<gene>
    <name evidence="1" type="ORF">EZ449_03570</name>
</gene>
<dbReference type="RefSeq" id="WP_131556588.1">
    <property type="nucleotide sequence ID" value="NZ_SJSN01000002.1"/>
</dbReference>
<dbReference type="Proteomes" id="UP000291485">
    <property type="component" value="Unassembled WGS sequence"/>
</dbReference>
<name>A0A4V2MNB3_9SPHI</name>
<evidence type="ECO:0000313" key="2">
    <source>
        <dbReference type="Proteomes" id="UP000291485"/>
    </source>
</evidence>